<keyword evidence="8" id="KW-1185">Reference proteome</keyword>
<evidence type="ECO:0000256" key="3">
    <source>
        <dbReference type="ARBA" id="ARBA00022801"/>
    </source>
</evidence>
<evidence type="ECO:0000256" key="5">
    <source>
        <dbReference type="ARBA" id="ARBA00022840"/>
    </source>
</evidence>
<dbReference type="GO" id="GO:0003723">
    <property type="term" value="F:RNA binding"/>
    <property type="evidence" value="ECO:0007669"/>
    <property type="project" value="InterPro"/>
</dbReference>
<dbReference type="SMART" id="SM00955">
    <property type="entry name" value="RNB"/>
    <property type="match status" value="1"/>
</dbReference>
<organism evidence="7 8">
    <name type="scientific">Elysia crispata</name>
    <name type="common">lettuce slug</name>
    <dbReference type="NCBI Taxonomy" id="231223"/>
    <lineage>
        <taxon>Eukaryota</taxon>
        <taxon>Metazoa</taxon>
        <taxon>Spiralia</taxon>
        <taxon>Lophotrochozoa</taxon>
        <taxon>Mollusca</taxon>
        <taxon>Gastropoda</taxon>
        <taxon>Heterobranchia</taxon>
        <taxon>Euthyneura</taxon>
        <taxon>Panpulmonata</taxon>
        <taxon>Sacoglossa</taxon>
        <taxon>Placobranchoidea</taxon>
        <taxon>Plakobranchidae</taxon>
        <taxon>Elysia</taxon>
    </lineage>
</organism>
<dbReference type="PANTHER" id="PTHR43788">
    <property type="entry name" value="DNA2/NAM7 HELICASE FAMILY MEMBER"/>
    <property type="match status" value="1"/>
</dbReference>
<dbReference type="InterPro" id="IPR041679">
    <property type="entry name" value="DNA2/NAM7-like_C"/>
</dbReference>
<dbReference type="Gene3D" id="3.40.50.300">
    <property type="entry name" value="P-loop containing nucleotide triphosphate hydrolases"/>
    <property type="match status" value="4"/>
</dbReference>
<evidence type="ECO:0000313" key="7">
    <source>
        <dbReference type="EMBL" id="KAK3793335.1"/>
    </source>
</evidence>
<keyword evidence="5" id="KW-0067">ATP-binding</keyword>
<dbReference type="CDD" id="cd18808">
    <property type="entry name" value="SF1_C_Upf1"/>
    <property type="match status" value="2"/>
</dbReference>
<dbReference type="GO" id="GO:0005524">
    <property type="term" value="F:ATP binding"/>
    <property type="evidence" value="ECO:0007669"/>
    <property type="project" value="UniProtKB-KW"/>
</dbReference>
<keyword evidence="3" id="KW-0378">Hydrolase</keyword>
<dbReference type="InterPro" id="IPR041677">
    <property type="entry name" value="DNA2/NAM7_AAA_11"/>
</dbReference>
<protein>
    <recommendedName>
        <fullName evidence="6">RNB domain-containing protein</fullName>
    </recommendedName>
</protein>
<dbReference type="Pfam" id="PF00773">
    <property type="entry name" value="RNB"/>
    <property type="match status" value="1"/>
</dbReference>
<dbReference type="Pfam" id="PF13087">
    <property type="entry name" value="AAA_12"/>
    <property type="match status" value="2"/>
</dbReference>
<dbReference type="PANTHER" id="PTHR43788:SF16">
    <property type="entry name" value="HELICASE WITH ZINC FINGER 2"/>
    <property type="match status" value="1"/>
</dbReference>
<dbReference type="InterPro" id="IPR050534">
    <property type="entry name" value="Coronavir_polyprotein_1ab"/>
</dbReference>
<reference evidence="7" key="1">
    <citation type="journal article" date="2023" name="G3 (Bethesda)">
        <title>A reference genome for the long-term kleptoplast-retaining sea slug Elysia crispata morphotype clarki.</title>
        <authorList>
            <person name="Eastman K.E."/>
            <person name="Pendleton A.L."/>
            <person name="Shaikh M.A."/>
            <person name="Suttiyut T."/>
            <person name="Ogas R."/>
            <person name="Tomko P."/>
            <person name="Gavelis G."/>
            <person name="Widhalm J.R."/>
            <person name="Wisecaver J.H."/>
        </authorList>
    </citation>
    <scope>NUCLEOTIDE SEQUENCE</scope>
    <source>
        <strain evidence="7">ECLA1</strain>
    </source>
</reference>
<evidence type="ECO:0000256" key="1">
    <source>
        <dbReference type="ARBA" id="ARBA00007913"/>
    </source>
</evidence>
<dbReference type="GO" id="GO:0016787">
    <property type="term" value="F:hydrolase activity"/>
    <property type="evidence" value="ECO:0007669"/>
    <property type="project" value="UniProtKB-KW"/>
</dbReference>
<dbReference type="InterPro" id="IPR001900">
    <property type="entry name" value="RNase_II/R"/>
</dbReference>
<evidence type="ECO:0000256" key="4">
    <source>
        <dbReference type="ARBA" id="ARBA00022806"/>
    </source>
</evidence>
<proteinExistence type="inferred from homology"/>
<dbReference type="SUPFAM" id="SSF50249">
    <property type="entry name" value="Nucleic acid-binding proteins"/>
    <property type="match status" value="2"/>
</dbReference>
<dbReference type="EMBL" id="JAWDGP010001258">
    <property type="protein sequence ID" value="KAK3793335.1"/>
    <property type="molecule type" value="Genomic_DNA"/>
</dbReference>
<dbReference type="Pfam" id="PF25049">
    <property type="entry name" value="OB_HELZ2"/>
    <property type="match status" value="1"/>
</dbReference>
<name>A0AAE1E4L1_9GAST</name>
<dbReference type="InterPro" id="IPR012340">
    <property type="entry name" value="NA-bd_OB-fold"/>
</dbReference>
<feature type="non-terminal residue" evidence="7">
    <location>
        <position position="1"/>
    </location>
</feature>
<keyword evidence="4" id="KW-0347">Helicase</keyword>
<evidence type="ECO:0000256" key="2">
    <source>
        <dbReference type="ARBA" id="ARBA00022741"/>
    </source>
</evidence>
<dbReference type="GO" id="GO:0004540">
    <property type="term" value="F:RNA nuclease activity"/>
    <property type="evidence" value="ECO:0007669"/>
    <property type="project" value="InterPro"/>
</dbReference>
<dbReference type="InterPro" id="IPR056787">
    <property type="entry name" value="OB_HELZ2"/>
</dbReference>
<comment type="caution">
    <text evidence="7">The sequence shown here is derived from an EMBL/GenBank/DDBJ whole genome shotgun (WGS) entry which is preliminary data.</text>
</comment>
<dbReference type="GO" id="GO:0043139">
    <property type="term" value="F:5'-3' DNA helicase activity"/>
    <property type="evidence" value="ECO:0007669"/>
    <property type="project" value="TreeGrafter"/>
</dbReference>
<dbReference type="InterPro" id="IPR047187">
    <property type="entry name" value="SF1_C_Upf1"/>
</dbReference>
<dbReference type="InterPro" id="IPR027417">
    <property type="entry name" value="P-loop_NTPase"/>
</dbReference>
<dbReference type="Proteomes" id="UP001283361">
    <property type="component" value="Unassembled WGS sequence"/>
</dbReference>
<sequence length="2061" mass="232154">TLECEILIPLSLAAPKTCVVLAGDVHQIRPIVYSQEARHQNFGMSLLERLNQYYLGMETCENEELAEKWQQFPLRIQLRTNYRTKSEILEFISRVFYDGPGSLKACGNIPGAVGFSPMAFYVVQGTESQSFGISYLNVAEAQEVVSRVTELLDSWPIEWGPMNPTQVAVIATYSDQVKYIRTLLRRDRSRPFLRNVDVGPIHSFQGKEKIALFISTVRTCNLLKEEHIIRALESGAGIDDLGFLSSCEQLNTALTRTRFYVAVIGDPVALCLIGKCAQVWEKYLKYCSSIGSIWPQTYSFKVIRNMAMELMQSPERQIVHLISQQCRDTFKSLGKASEALNNTKTALQYNNSDNLTNVSGKASNSSIKTDVSAISDGTEASLDTKVEANYLNQENNLNVTSSKSKSKRRNKKSCVNELSFNRETSSEDIFINLVQESLERTPQKKFPESDAPQVKHISLILEEDGIATLLYSPFDSGRNKEKNFAIATEEDHFPIYTFFDEDTGEKILSENWGKKTLHCKLEAEPNKYFKCKISLKNQYFASATILKPITVHNMYFYGKDIELCGAVNRGHALDGDIAVVQILDPSDNNHIKGQVKGILERLDSLDRKLYLCEANLEDIGILQPINQKLPCTYVLTNNIHKPNVKEGQICVYKFGRESKIKFSHYEKLDIAKQECVLFVMRYLCWQPNFSLPCGVVVGVIRNDSSLLQGMKMTEIEHNILRSCGHQAKVEATSIFPQGSSIPTKFFPNRQDLTHSICFTIDVEPIKTMEMAFSVQQSGNSYQVGIHVADLAAFVSKGSSVDQECAYRGGSLFPLGMEPRHMLPSQAALDSCCLQSGLNRLTLSVIIEVDNEGKPCGRTEVIHSIINSKRHFSYAEVEEILLTPERSQTKTLESCLLVLDQLTTIWKRHRLGKSHVSTDLEPEKRKYPHTFKMMNELEICFNCIVARLLLARFPHETPLLVQPCPDKPALEQWRHAHACFALGSLSLTNAFLDNEVCQCLGSCTCVFNFIVQHSLHYVEYLTVLKEKWLALCEAVKDEGQNIDFAQVLTTSHESLPQVWLSSHKLDQIVPVQSYKCSNELLHPGGRQHYGRNTQKCTKFTSPLKSFIGLVVGRMLSAYIKQTPSPYTVDEMENICKAASKAQCKSANFEKDVFLLHLYSALRSRPTVMTAIIEDVNTQRLKLNLGLVLHGVPSLDINLQMLSPTSLYSLKSAKIQLGWVERIYDTTVAPITTQLSSVMQLDPDRLICNIPFNSWQRLLQTIREEDQSELISCVQDISEYVVSEMKQRSQSQCQVLSYQRHQLAPFTLNLSEGQSVSVQVCSKLRQGRLQPFVQLLQLSDCLDICLEHKAAPETCFTTLNGLTSNLEITYTDELKYMTNWLFPAIALESAHQAIEKKERVTIHKVSIAWSNDEVRPGKLTGVFTLSRDFCERSSFWPNTGITMASSILDGQPPYCNDANFSLDYLCVRSNDLTLPNEMRLEASVAAVVNNGKPVTWVGHFRITKTIETDEGLQVEICLVQSSVEIPRDLLGIEGSSSLCTVEWISKTEEYRIIDIAARGLPHSSDFVKGILTGSKPVDTVENIPVVYSRVLHPRQHEIVAECYRQPFSVVTGGFGTGKSTVIACLTHLLVNSNSAIDDKKTLESPSQLMLCGPTEESLDTLTAYLFRLRTVTRSIVRVYDAETEEKDFPTKSNACQQHCSVMKAVALHHLIRDKQSIHGECLQEQDNLPMNERSLDYKDILERAQQHCLKKAKIIMCTCITSARHIVRAFTNIKQIIMDDASLIPEMEIIVPLVMHKNVNQFAIFGDLRMPWKRLASNLASRLGLARPLLHRYADRAKMLDVQFRTTELMASFSCDHFYKDLKTLERNRNIQVPPQTIPWPGQTGRHFVFCHVGGKETWQDVTCLGTCETIENKQEMEAVILMAKVLITHHHISDSSILVITATRAQALAIRKYVPERVTVCTLIESLGKEYNYVILSTVRSSPSAKLEHPLSATRVKELLGSLAEPGMVNLATTRARTALFIIGNKYTLSICQHWQSLLTSYRHCGCVMMDIVPFLKSLGAS</sequence>
<evidence type="ECO:0000313" key="8">
    <source>
        <dbReference type="Proteomes" id="UP001283361"/>
    </source>
</evidence>
<feature type="domain" description="RNB" evidence="6">
    <location>
        <begin position="749"/>
        <end position="1120"/>
    </location>
</feature>
<evidence type="ECO:0000259" key="6">
    <source>
        <dbReference type="SMART" id="SM00955"/>
    </source>
</evidence>
<accession>A0AAE1E4L1</accession>
<dbReference type="Pfam" id="PF13086">
    <property type="entry name" value="AAA_11"/>
    <property type="match status" value="1"/>
</dbReference>
<gene>
    <name evidence="7" type="ORF">RRG08_011956</name>
</gene>
<dbReference type="SUPFAM" id="SSF52540">
    <property type="entry name" value="P-loop containing nucleoside triphosphate hydrolases"/>
    <property type="match status" value="2"/>
</dbReference>
<keyword evidence="2" id="KW-0547">Nucleotide-binding</keyword>
<comment type="similarity">
    <text evidence="1">Belongs to the DNA2/NAM7 helicase family.</text>
</comment>